<dbReference type="RefSeq" id="WP_122965382.1">
    <property type="nucleotide sequence ID" value="NZ_BJMH01000016.1"/>
</dbReference>
<keyword evidence="2" id="KW-1185">Reference proteome</keyword>
<gene>
    <name evidence="1" type="ORF">BPA01_33460</name>
</gene>
<name>A0A4Y3PP84_BREPA</name>
<protein>
    <recommendedName>
        <fullName evidence="3">DUF2515 domain-containing protein</fullName>
    </recommendedName>
</protein>
<evidence type="ECO:0008006" key="3">
    <source>
        <dbReference type="Google" id="ProtNLM"/>
    </source>
</evidence>
<accession>A0A4Y3PP84</accession>
<sequence length="352" mass="41288">MTTTTISSLDKQELVAQIRWQTARANRNNVTRTQAYLDFYREHPEIHWALLAHLVSRNGGWNMTDLKGEWLPAIMDAQEIKPFFWLLERSNWLIFHDAYPQLLLYAQMKQRQEDLSALLKPLGVSLFMHSYWQEFLASRESSRLTRALIVNEQQYIEQRVVHKPLATNRVFSTYVFFTQSLFSLNQILFPYKAHPTDKRLNIVGLNVQHFSELTQRIAIGKTLYRLLFDDPYRLDKIVTFCTRIPHTGSRADYWPHLFTPRHLPQAKTKTGYELRLEGDNLISGKPKLYSPALQTAWADVEHAPADGVDWFRDEKWRLEVEKQAELPLIDTDAYIRALHWTEYGVKLVTAIT</sequence>
<evidence type="ECO:0000313" key="1">
    <source>
        <dbReference type="EMBL" id="GEB33766.1"/>
    </source>
</evidence>
<evidence type="ECO:0000313" key="2">
    <source>
        <dbReference type="Proteomes" id="UP000316882"/>
    </source>
</evidence>
<reference evidence="1 2" key="1">
    <citation type="submission" date="2019-06" db="EMBL/GenBank/DDBJ databases">
        <title>Whole genome shotgun sequence of Brevibacillus parabrevis NBRC 12334.</title>
        <authorList>
            <person name="Hosoyama A."/>
            <person name="Uohara A."/>
            <person name="Ohji S."/>
            <person name="Ichikawa N."/>
        </authorList>
    </citation>
    <scope>NUCLEOTIDE SEQUENCE [LARGE SCALE GENOMIC DNA]</scope>
    <source>
        <strain evidence="1 2">NBRC 12334</strain>
    </source>
</reference>
<dbReference type="Proteomes" id="UP000316882">
    <property type="component" value="Unassembled WGS sequence"/>
</dbReference>
<proteinExistence type="predicted"/>
<dbReference type="STRING" id="54914.AV540_00470"/>
<dbReference type="AlphaFoldDB" id="A0A4Y3PP84"/>
<organism evidence="1 2">
    <name type="scientific">Brevibacillus parabrevis</name>
    <dbReference type="NCBI Taxonomy" id="54914"/>
    <lineage>
        <taxon>Bacteria</taxon>
        <taxon>Bacillati</taxon>
        <taxon>Bacillota</taxon>
        <taxon>Bacilli</taxon>
        <taxon>Bacillales</taxon>
        <taxon>Paenibacillaceae</taxon>
        <taxon>Brevibacillus</taxon>
    </lineage>
</organism>
<dbReference type="Pfam" id="PF10720">
    <property type="entry name" value="DUF2515"/>
    <property type="match status" value="1"/>
</dbReference>
<comment type="caution">
    <text evidence="1">The sequence shown here is derived from an EMBL/GenBank/DDBJ whole genome shotgun (WGS) entry which is preliminary data.</text>
</comment>
<dbReference type="InterPro" id="IPR019658">
    <property type="entry name" value="DUF2515"/>
</dbReference>
<dbReference type="EMBL" id="BJMH01000016">
    <property type="protein sequence ID" value="GEB33766.1"/>
    <property type="molecule type" value="Genomic_DNA"/>
</dbReference>